<proteinExistence type="predicted"/>
<accession>A0A3D9VJF3</accession>
<evidence type="ECO:0000313" key="1">
    <source>
        <dbReference type="EMBL" id="REF41627.1"/>
    </source>
</evidence>
<dbReference type="EMBL" id="QTTY01000001">
    <property type="protein sequence ID" value="REF41627.1"/>
    <property type="molecule type" value="Genomic_DNA"/>
</dbReference>
<dbReference type="AlphaFoldDB" id="A0A3D9VJF3"/>
<comment type="caution">
    <text evidence="1">The sequence shown here is derived from an EMBL/GenBank/DDBJ whole genome shotgun (WGS) entry which is preliminary data.</text>
</comment>
<evidence type="ECO:0000313" key="2">
    <source>
        <dbReference type="Proteomes" id="UP000256530"/>
    </source>
</evidence>
<reference evidence="1 2" key="1">
    <citation type="submission" date="2018-08" db="EMBL/GenBank/DDBJ databases">
        <title>Freshwater and sediment microbial communities from various areas in North America, analyzing microbe dynamics in response to fracking.</title>
        <authorList>
            <person name="Lamendella R."/>
        </authorList>
    </citation>
    <scope>NUCLEOTIDE SEQUENCE [LARGE SCALE GENOMIC DNA]</scope>
    <source>
        <strain evidence="1 2">DB-1</strain>
    </source>
</reference>
<dbReference type="Proteomes" id="UP000256530">
    <property type="component" value="Unassembled WGS sequence"/>
</dbReference>
<name>A0A3D9VJF3_BACMY</name>
<protein>
    <submittedName>
        <fullName evidence="1">Uncharacterized protein</fullName>
    </submittedName>
</protein>
<organism evidence="1 2">
    <name type="scientific">Bacillus mycoides</name>
    <dbReference type="NCBI Taxonomy" id="1405"/>
    <lineage>
        <taxon>Bacteria</taxon>
        <taxon>Bacillati</taxon>
        <taxon>Bacillota</taxon>
        <taxon>Bacilli</taxon>
        <taxon>Bacillales</taxon>
        <taxon>Bacillaceae</taxon>
        <taxon>Bacillus</taxon>
        <taxon>Bacillus cereus group</taxon>
    </lineage>
</organism>
<sequence length="147" mass="16258">MLTGFLYTANDIMTRKVEIMAKIKVEYIEVDGDITAAKMCRGCSKLLPLDLYYKNARGIGGAASKCRICSSRSEGSAPPVEVELIRVEGLEGGSVRSFVRGRKCKACHILKSFSEYHVDTHAKTGYMAVCKACRSIHRSDTNKDDKE</sequence>
<gene>
    <name evidence="1" type="ORF">DET55_101366</name>
</gene>